<accession>A0A1G7J2R5</accession>
<protein>
    <recommendedName>
        <fullName evidence="5">Short-chain dehydrogenase</fullName>
    </recommendedName>
</protein>
<dbReference type="STRING" id="521013.SAMN04488567_3610"/>
<keyword evidence="4" id="KW-1185">Reference proteome</keyword>
<dbReference type="NCBIfam" id="NF005489">
    <property type="entry name" value="PRK07102.1"/>
    <property type="match status" value="1"/>
</dbReference>
<comment type="similarity">
    <text evidence="1">Belongs to the short-chain dehydrogenases/reductases (SDR) family.</text>
</comment>
<dbReference type="GO" id="GO:0016491">
    <property type="term" value="F:oxidoreductase activity"/>
    <property type="evidence" value="ECO:0007669"/>
    <property type="project" value="UniProtKB-KW"/>
</dbReference>
<dbReference type="InterPro" id="IPR036291">
    <property type="entry name" value="NAD(P)-bd_dom_sf"/>
</dbReference>
<sequence length="250" mass="26342">MTDPDPTPAPVLILGGRSEIGLAIARRFAADRHPVVLAARDAAGLEADRADIALRHGVEVRLAEYDALDLEALPGFVAAQQPPPGIVVSVVGLMGEQAESERDPQAAARVMRSNYEGPALALGLFAEVMAPRGKGAIVGVSSVAGDRGRASNYVYGSAKAGFTAFLSGLRNRLSDSGLRVVTVKPGFVATRMTEGMDLPARLTAAPAEVAEAVVRAVRGGPEVVYVRPIWGLVMRAIRGLPEPMFKRTRL</sequence>
<keyword evidence="2" id="KW-0560">Oxidoreductase</keyword>
<dbReference type="SUPFAM" id="SSF51735">
    <property type="entry name" value="NAD(P)-binding Rossmann-fold domains"/>
    <property type="match status" value="1"/>
</dbReference>
<organism evidence="3 4">
    <name type="scientific">Limimaricola pyoseonensis</name>
    <dbReference type="NCBI Taxonomy" id="521013"/>
    <lineage>
        <taxon>Bacteria</taxon>
        <taxon>Pseudomonadati</taxon>
        <taxon>Pseudomonadota</taxon>
        <taxon>Alphaproteobacteria</taxon>
        <taxon>Rhodobacterales</taxon>
        <taxon>Paracoccaceae</taxon>
        <taxon>Limimaricola</taxon>
    </lineage>
</organism>
<gene>
    <name evidence="3" type="ORF">SAMN04488567_3610</name>
</gene>
<dbReference type="Proteomes" id="UP000198922">
    <property type="component" value="Unassembled WGS sequence"/>
</dbReference>
<proteinExistence type="inferred from homology"/>
<dbReference type="Gene3D" id="3.40.50.720">
    <property type="entry name" value="NAD(P)-binding Rossmann-like Domain"/>
    <property type="match status" value="1"/>
</dbReference>
<dbReference type="EMBL" id="FNAT01000008">
    <property type="protein sequence ID" value="SDF18799.1"/>
    <property type="molecule type" value="Genomic_DNA"/>
</dbReference>
<name>A0A1G7J2R5_9RHOB</name>
<dbReference type="RefSeq" id="WP_090114293.1">
    <property type="nucleotide sequence ID" value="NZ_FNAT01000008.1"/>
</dbReference>
<evidence type="ECO:0000313" key="3">
    <source>
        <dbReference type="EMBL" id="SDF18799.1"/>
    </source>
</evidence>
<evidence type="ECO:0000313" key="4">
    <source>
        <dbReference type="Proteomes" id="UP000198922"/>
    </source>
</evidence>
<evidence type="ECO:0000256" key="1">
    <source>
        <dbReference type="ARBA" id="ARBA00006484"/>
    </source>
</evidence>
<reference evidence="4" key="1">
    <citation type="submission" date="2016-10" db="EMBL/GenBank/DDBJ databases">
        <authorList>
            <person name="Varghese N."/>
            <person name="Submissions S."/>
        </authorList>
    </citation>
    <scope>NUCLEOTIDE SEQUENCE [LARGE SCALE GENOMIC DNA]</scope>
    <source>
        <strain evidence="4">DSM 21424</strain>
    </source>
</reference>
<evidence type="ECO:0008006" key="5">
    <source>
        <dbReference type="Google" id="ProtNLM"/>
    </source>
</evidence>
<dbReference type="CDD" id="cd05233">
    <property type="entry name" value="SDR_c"/>
    <property type="match status" value="1"/>
</dbReference>
<evidence type="ECO:0000256" key="2">
    <source>
        <dbReference type="ARBA" id="ARBA00023002"/>
    </source>
</evidence>
<dbReference type="PRINTS" id="PR00081">
    <property type="entry name" value="GDHRDH"/>
</dbReference>
<dbReference type="OrthoDB" id="335726at2"/>
<dbReference type="AlphaFoldDB" id="A0A1G7J2R5"/>
<dbReference type="PANTHER" id="PTHR43669">
    <property type="entry name" value="5-KETO-D-GLUCONATE 5-REDUCTASE"/>
    <property type="match status" value="1"/>
</dbReference>
<dbReference type="PANTHER" id="PTHR43669:SF6">
    <property type="entry name" value="DECAPRENYLPHOSPHORYL-2-KETO-BETA-D-ERYTHRO-PENTOSE REDUCTASE"/>
    <property type="match status" value="1"/>
</dbReference>
<dbReference type="InterPro" id="IPR002347">
    <property type="entry name" value="SDR_fam"/>
</dbReference>
<dbReference type="Pfam" id="PF00106">
    <property type="entry name" value="adh_short"/>
    <property type="match status" value="1"/>
</dbReference>